<keyword evidence="3" id="KW-0732">Signal</keyword>
<dbReference type="RefSeq" id="WP_320556045.1">
    <property type="nucleotide sequence ID" value="NZ_JAXDAE010000009.1"/>
</dbReference>
<sequence length="208" mass="23827">MKSLTKVAAILIVSLNLQTLSLHAQQDETEEQLSLDSGTIDSQFEYVFRKSGNFKGTNGQPYEAVKQAWLLKLKANVLDSLKTTYKNLGDSEATVANQVKEIESLKERLNNTQTTLDQTNEEKNNMALLGMQTSKTNYNVIMWTIIAALTAFLLFFVYKFKNSNSLTKEAKLKLEEVESEFEEHRRNALEREQKVRRQLQDEINKNKA</sequence>
<keyword evidence="2" id="KW-0472">Membrane</keyword>
<keyword evidence="2" id="KW-0812">Transmembrane</keyword>
<feature type="transmembrane region" description="Helical" evidence="2">
    <location>
        <begin position="140"/>
        <end position="158"/>
    </location>
</feature>
<keyword evidence="5" id="KW-1185">Reference proteome</keyword>
<evidence type="ECO:0000256" key="2">
    <source>
        <dbReference type="SAM" id="Phobius"/>
    </source>
</evidence>
<proteinExistence type="predicted"/>
<dbReference type="EMBL" id="JAXDAE010000009">
    <property type="protein sequence ID" value="MDY2587692.1"/>
    <property type="molecule type" value="Genomic_DNA"/>
</dbReference>
<protein>
    <submittedName>
        <fullName evidence="4">tRNA (Guanine-N1)-methyltransferase</fullName>
    </submittedName>
</protein>
<dbReference type="Proteomes" id="UP001285855">
    <property type="component" value="Unassembled WGS sequence"/>
</dbReference>
<accession>A0ABU5ENR2</accession>
<evidence type="ECO:0000313" key="4">
    <source>
        <dbReference type="EMBL" id="MDY2587692.1"/>
    </source>
</evidence>
<reference evidence="4 5" key="1">
    <citation type="submission" date="2023-11" db="EMBL/GenBank/DDBJ databases">
        <title>Winogradskyella pelagius sp. nov., isolated from coastal sediment.</title>
        <authorList>
            <person name="Li F."/>
        </authorList>
    </citation>
    <scope>NUCLEOTIDE SEQUENCE [LARGE SCALE GENOMIC DNA]</scope>
    <source>
        <strain evidence="4 5">KCTC 23502</strain>
    </source>
</reference>
<keyword evidence="1" id="KW-0175">Coiled coil</keyword>
<evidence type="ECO:0000256" key="3">
    <source>
        <dbReference type="SAM" id="SignalP"/>
    </source>
</evidence>
<gene>
    <name evidence="4" type="ORF">SNF14_10100</name>
</gene>
<keyword evidence="2" id="KW-1133">Transmembrane helix</keyword>
<comment type="caution">
    <text evidence="4">The sequence shown here is derived from an EMBL/GenBank/DDBJ whole genome shotgun (WGS) entry which is preliminary data.</text>
</comment>
<feature type="signal peptide" evidence="3">
    <location>
        <begin position="1"/>
        <end position="24"/>
    </location>
</feature>
<name>A0ABU5ENR2_9FLAO</name>
<evidence type="ECO:0000256" key="1">
    <source>
        <dbReference type="SAM" id="Coils"/>
    </source>
</evidence>
<feature type="coiled-coil region" evidence="1">
    <location>
        <begin position="88"/>
        <end position="122"/>
    </location>
</feature>
<feature type="chain" id="PRO_5045136368" evidence="3">
    <location>
        <begin position="25"/>
        <end position="208"/>
    </location>
</feature>
<evidence type="ECO:0000313" key="5">
    <source>
        <dbReference type="Proteomes" id="UP001285855"/>
    </source>
</evidence>
<organism evidence="4 5">
    <name type="scientific">Winogradskyella aquimaris</name>
    <dbReference type="NCBI Taxonomy" id="864074"/>
    <lineage>
        <taxon>Bacteria</taxon>
        <taxon>Pseudomonadati</taxon>
        <taxon>Bacteroidota</taxon>
        <taxon>Flavobacteriia</taxon>
        <taxon>Flavobacteriales</taxon>
        <taxon>Flavobacteriaceae</taxon>
        <taxon>Winogradskyella</taxon>
    </lineage>
</organism>
<feature type="coiled-coil region" evidence="1">
    <location>
        <begin position="167"/>
        <end position="205"/>
    </location>
</feature>